<feature type="compositionally biased region" description="Basic and acidic residues" evidence="1">
    <location>
        <begin position="92"/>
        <end position="111"/>
    </location>
</feature>
<dbReference type="AlphaFoldDB" id="A0A4Y2J3I0"/>
<accession>A0A4Y2J3I0</accession>
<comment type="caution">
    <text evidence="2">The sequence shown here is derived from an EMBL/GenBank/DDBJ whole genome shotgun (WGS) entry which is preliminary data.</text>
</comment>
<name>A0A4Y2J3I0_ARAVE</name>
<protein>
    <submittedName>
        <fullName evidence="2">Uncharacterized protein</fullName>
    </submittedName>
</protein>
<reference evidence="2 3" key="1">
    <citation type="journal article" date="2019" name="Sci. Rep.">
        <title>Orb-weaving spider Araneus ventricosus genome elucidates the spidroin gene catalogue.</title>
        <authorList>
            <person name="Kono N."/>
            <person name="Nakamura H."/>
            <person name="Ohtoshi R."/>
            <person name="Moran D.A.P."/>
            <person name="Shinohara A."/>
            <person name="Yoshida Y."/>
            <person name="Fujiwara M."/>
            <person name="Mori M."/>
            <person name="Tomita M."/>
            <person name="Arakawa K."/>
        </authorList>
    </citation>
    <scope>NUCLEOTIDE SEQUENCE [LARGE SCALE GENOMIC DNA]</scope>
</reference>
<dbReference type="Proteomes" id="UP000499080">
    <property type="component" value="Unassembled WGS sequence"/>
</dbReference>
<proteinExistence type="predicted"/>
<evidence type="ECO:0000313" key="3">
    <source>
        <dbReference type="Proteomes" id="UP000499080"/>
    </source>
</evidence>
<sequence length="111" mass="12493">MSNAESRVIGIFLSSNLLVCSRIQWHNFVFMDDTHFLTVQLSGTNALEKKISHVQSYGFLFCFEPDSEYVGHDQATCCSTSSTLLVYYRTSDSSDSRVGRPTSKTDKEFSS</sequence>
<evidence type="ECO:0000256" key="1">
    <source>
        <dbReference type="SAM" id="MobiDB-lite"/>
    </source>
</evidence>
<organism evidence="2 3">
    <name type="scientific">Araneus ventricosus</name>
    <name type="common">Orbweaver spider</name>
    <name type="synonym">Epeira ventricosa</name>
    <dbReference type="NCBI Taxonomy" id="182803"/>
    <lineage>
        <taxon>Eukaryota</taxon>
        <taxon>Metazoa</taxon>
        <taxon>Ecdysozoa</taxon>
        <taxon>Arthropoda</taxon>
        <taxon>Chelicerata</taxon>
        <taxon>Arachnida</taxon>
        <taxon>Araneae</taxon>
        <taxon>Araneomorphae</taxon>
        <taxon>Entelegynae</taxon>
        <taxon>Araneoidea</taxon>
        <taxon>Araneidae</taxon>
        <taxon>Araneus</taxon>
    </lineage>
</organism>
<gene>
    <name evidence="2" type="ORF">AVEN_45297_1</name>
</gene>
<keyword evidence="3" id="KW-1185">Reference proteome</keyword>
<dbReference type="EMBL" id="BGPR01003149">
    <property type="protein sequence ID" value="GBM84308.1"/>
    <property type="molecule type" value="Genomic_DNA"/>
</dbReference>
<feature type="region of interest" description="Disordered" evidence="1">
    <location>
        <begin position="91"/>
        <end position="111"/>
    </location>
</feature>
<evidence type="ECO:0000313" key="2">
    <source>
        <dbReference type="EMBL" id="GBM84308.1"/>
    </source>
</evidence>